<reference evidence="1" key="2">
    <citation type="submission" date="2008-12" db="EMBL/GenBank/DDBJ databases">
        <title>Improved gene annotation of the rice (Oryza sativa) genomes.</title>
        <authorList>
            <person name="Wang J."/>
            <person name="Li R."/>
            <person name="Fan W."/>
            <person name="Huang Q."/>
            <person name="Zhang J."/>
            <person name="Zhou Y."/>
            <person name="Hu Y."/>
            <person name="Zi S."/>
            <person name="Li J."/>
            <person name="Ni P."/>
            <person name="Zheng H."/>
            <person name="Zhang Y."/>
            <person name="Zhao M."/>
            <person name="Hao Q."/>
            <person name="McDermott J."/>
            <person name="Samudrala R."/>
            <person name="Kristiansen K."/>
            <person name="Wong G.K.-S."/>
        </authorList>
    </citation>
    <scope>NUCLEOTIDE SEQUENCE</scope>
</reference>
<dbReference type="AlphaFoldDB" id="B9FTM4"/>
<accession>B9FTM4</accession>
<protein>
    <submittedName>
        <fullName evidence="1">Uncharacterized protein</fullName>
    </submittedName>
</protein>
<organism evidence="1">
    <name type="scientific">Oryza sativa subsp. japonica</name>
    <name type="common">Rice</name>
    <dbReference type="NCBI Taxonomy" id="39947"/>
    <lineage>
        <taxon>Eukaryota</taxon>
        <taxon>Viridiplantae</taxon>
        <taxon>Streptophyta</taxon>
        <taxon>Embryophyta</taxon>
        <taxon>Tracheophyta</taxon>
        <taxon>Spermatophyta</taxon>
        <taxon>Magnoliopsida</taxon>
        <taxon>Liliopsida</taxon>
        <taxon>Poales</taxon>
        <taxon>Poaceae</taxon>
        <taxon>BOP clade</taxon>
        <taxon>Oryzoideae</taxon>
        <taxon>Oryzeae</taxon>
        <taxon>Oryzinae</taxon>
        <taxon>Oryza</taxon>
        <taxon>Oryza sativa</taxon>
    </lineage>
</organism>
<gene>
    <name evidence="1" type="ORF">OsJ_21591</name>
</gene>
<reference evidence="1" key="1">
    <citation type="journal article" date="2005" name="PLoS Biol.">
        <title>The genomes of Oryza sativa: a history of duplications.</title>
        <authorList>
            <person name="Yu J."/>
            <person name="Wang J."/>
            <person name="Lin W."/>
            <person name="Li S."/>
            <person name="Li H."/>
            <person name="Zhou J."/>
            <person name="Ni P."/>
            <person name="Dong W."/>
            <person name="Hu S."/>
            <person name="Zeng C."/>
            <person name="Zhang J."/>
            <person name="Zhang Y."/>
            <person name="Li R."/>
            <person name="Xu Z."/>
            <person name="Li S."/>
            <person name="Li X."/>
            <person name="Zheng H."/>
            <person name="Cong L."/>
            <person name="Lin L."/>
            <person name="Yin J."/>
            <person name="Geng J."/>
            <person name="Li G."/>
            <person name="Shi J."/>
            <person name="Liu J."/>
            <person name="Lv H."/>
            <person name="Li J."/>
            <person name="Wang J."/>
            <person name="Deng Y."/>
            <person name="Ran L."/>
            <person name="Shi X."/>
            <person name="Wang X."/>
            <person name="Wu Q."/>
            <person name="Li C."/>
            <person name="Ren X."/>
            <person name="Wang J."/>
            <person name="Wang X."/>
            <person name="Li D."/>
            <person name="Liu D."/>
            <person name="Zhang X."/>
            <person name="Ji Z."/>
            <person name="Zhao W."/>
            <person name="Sun Y."/>
            <person name="Zhang Z."/>
            <person name="Bao J."/>
            <person name="Han Y."/>
            <person name="Dong L."/>
            <person name="Ji J."/>
            <person name="Chen P."/>
            <person name="Wu S."/>
            <person name="Liu J."/>
            <person name="Xiao Y."/>
            <person name="Bu D."/>
            <person name="Tan J."/>
            <person name="Yang L."/>
            <person name="Ye C."/>
            <person name="Zhang J."/>
            <person name="Xu J."/>
            <person name="Zhou Y."/>
            <person name="Yu Y."/>
            <person name="Zhang B."/>
            <person name="Zhuang S."/>
            <person name="Wei H."/>
            <person name="Liu B."/>
            <person name="Lei M."/>
            <person name="Yu H."/>
            <person name="Li Y."/>
            <person name="Xu H."/>
            <person name="Wei S."/>
            <person name="He X."/>
            <person name="Fang L."/>
            <person name="Zhang Z."/>
            <person name="Zhang Y."/>
            <person name="Huang X."/>
            <person name="Su Z."/>
            <person name="Tong W."/>
            <person name="Li J."/>
            <person name="Tong Z."/>
            <person name="Li S."/>
            <person name="Ye J."/>
            <person name="Wang L."/>
            <person name="Fang L."/>
            <person name="Lei T."/>
            <person name="Chen C."/>
            <person name="Chen H."/>
            <person name="Xu Z."/>
            <person name="Li H."/>
            <person name="Huang H."/>
            <person name="Zhang F."/>
            <person name="Xu H."/>
            <person name="Li N."/>
            <person name="Zhao C."/>
            <person name="Li S."/>
            <person name="Dong L."/>
            <person name="Huang Y."/>
            <person name="Li L."/>
            <person name="Xi Y."/>
            <person name="Qi Q."/>
            <person name="Li W."/>
            <person name="Zhang B."/>
            <person name="Hu W."/>
            <person name="Zhang Y."/>
            <person name="Tian X."/>
            <person name="Jiao Y."/>
            <person name="Liang X."/>
            <person name="Jin J."/>
            <person name="Gao L."/>
            <person name="Zheng W."/>
            <person name="Hao B."/>
            <person name="Liu S."/>
            <person name="Wang W."/>
            <person name="Yuan L."/>
            <person name="Cao M."/>
            <person name="McDermott J."/>
            <person name="Samudrala R."/>
            <person name="Wang J."/>
            <person name="Wong G.K."/>
            <person name="Yang H."/>
        </authorList>
    </citation>
    <scope>NUCLEOTIDE SEQUENCE [LARGE SCALE GENOMIC DNA]</scope>
</reference>
<name>B9FTM4_ORYSJ</name>
<dbReference type="Proteomes" id="UP000007752">
    <property type="component" value="Chromosome 6"/>
</dbReference>
<proteinExistence type="predicted"/>
<sequence length="96" mass="10673">MGSSNPDFKRKGVILRKGDEAQARTKKGECGTVGRLKLTELVKTLTGHSKIVGFATRHSKIVLLADGLCEHHYIISTQVKKDKDKCPVSNYYEIQT</sequence>
<dbReference type="EMBL" id="CM000143">
    <property type="protein sequence ID" value="EEE65835.1"/>
    <property type="molecule type" value="Genomic_DNA"/>
</dbReference>
<evidence type="ECO:0000313" key="1">
    <source>
        <dbReference type="EMBL" id="EEE65835.1"/>
    </source>
</evidence>